<dbReference type="Pfam" id="PF04149">
    <property type="entry name" value="DUF397"/>
    <property type="match status" value="2"/>
</dbReference>
<name>A0A561UXJ4_9ACTN</name>
<feature type="domain" description="DUF397" evidence="1">
    <location>
        <begin position="26"/>
        <end position="76"/>
    </location>
</feature>
<dbReference type="Proteomes" id="UP000318186">
    <property type="component" value="Unassembled WGS sequence"/>
</dbReference>
<evidence type="ECO:0000259" key="1">
    <source>
        <dbReference type="Pfam" id="PF04149"/>
    </source>
</evidence>
<accession>A0A561UXJ4</accession>
<gene>
    <name evidence="2" type="ORF">FHX80_112529</name>
</gene>
<feature type="domain" description="DUF397" evidence="1">
    <location>
        <begin position="6"/>
        <end position="24"/>
    </location>
</feature>
<sequence>MSSRRQWFKSSYSDGEGGNCLEAALSWRTSTYSDSEGGNCVQVAPCPTAIHIRDSKLTDGPELTVPAAPWAAFVAFAVARG</sequence>
<dbReference type="OrthoDB" id="4562195at2"/>
<evidence type="ECO:0000313" key="2">
    <source>
        <dbReference type="EMBL" id="TWG04086.1"/>
    </source>
</evidence>
<dbReference type="EMBL" id="VIWW01000001">
    <property type="protein sequence ID" value="TWG04086.1"/>
    <property type="molecule type" value="Genomic_DNA"/>
</dbReference>
<dbReference type="RefSeq" id="WP_145764288.1">
    <property type="nucleotide sequence ID" value="NZ_JBHJUX010000040.1"/>
</dbReference>
<reference evidence="2 3" key="1">
    <citation type="submission" date="2019-06" db="EMBL/GenBank/DDBJ databases">
        <title>Sequencing the genomes of 1000 actinobacteria strains.</title>
        <authorList>
            <person name="Klenk H.-P."/>
        </authorList>
    </citation>
    <scope>NUCLEOTIDE SEQUENCE [LARGE SCALE GENOMIC DNA]</scope>
    <source>
        <strain evidence="2 3">DSM 42059</strain>
    </source>
</reference>
<dbReference type="AlphaFoldDB" id="A0A561UXJ4"/>
<protein>
    <submittedName>
        <fullName evidence="2">Uncharacterized protein DUF397</fullName>
    </submittedName>
</protein>
<dbReference type="InterPro" id="IPR007278">
    <property type="entry name" value="DUF397"/>
</dbReference>
<organism evidence="2 3">
    <name type="scientific">Streptomyces brevispora</name>
    <dbReference type="NCBI Taxonomy" id="887462"/>
    <lineage>
        <taxon>Bacteria</taxon>
        <taxon>Bacillati</taxon>
        <taxon>Actinomycetota</taxon>
        <taxon>Actinomycetes</taxon>
        <taxon>Kitasatosporales</taxon>
        <taxon>Streptomycetaceae</taxon>
        <taxon>Streptomyces</taxon>
    </lineage>
</organism>
<comment type="caution">
    <text evidence="2">The sequence shown here is derived from an EMBL/GenBank/DDBJ whole genome shotgun (WGS) entry which is preliminary data.</text>
</comment>
<proteinExistence type="predicted"/>
<evidence type="ECO:0000313" key="3">
    <source>
        <dbReference type="Proteomes" id="UP000318186"/>
    </source>
</evidence>